<accession>A0A194QH55</accession>
<dbReference type="Proteomes" id="UP000053268">
    <property type="component" value="Unassembled WGS sequence"/>
</dbReference>
<protein>
    <submittedName>
        <fullName evidence="1">Uncharacterized protein</fullName>
    </submittedName>
</protein>
<organism evidence="1 2">
    <name type="scientific">Papilio xuthus</name>
    <name type="common">Asian swallowtail butterfly</name>
    <dbReference type="NCBI Taxonomy" id="66420"/>
    <lineage>
        <taxon>Eukaryota</taxon>
        <taxon>Metazoa</taxon>
        <taxon>Ecdysozoa</taxon>
        <taxon>Arthropoda</taxon>
        <taxon>Hexapoda</taxon>
        <taxon>Insecta</taxon>
        <taxon>Pterygota</taxon>
        <taxon>Neoptera</taxon>
        <taxon>Endopterygota</taxon>
        <taxon>Lepidoptera</taxon>
        <taxon>Glossata</taxon>
        <taxon>Ditrysia</taxon>
        <taxon>Papilionoidea</taxon>
        <taxon>Papilionidae</taxon>
        <taxon>Papilioninae</taxon>
        <taxon>Papilio</taxon>
    </lineage>
</organism>
<proteinExistence type="predicted"/>
<dbReference type="AlphaFoldDB" id="A0A194QH55"/>
<evidence type="ECO:0000313" key="1">
    <source>
        <dbReference type="EMBL" id="KPJ04842.1"/>
    </source>
</evidence>
<sequence>MPCARAVTPNAPRSLAQPEWDKSLPAEIRSMVGSEQSWAAVASFTREVMAAKREALRERERANKTR</sequence>
<evidence type="ECO:0000313" key="2">
    <source>
        <dbReference type="Proteomes" id="UP000053268"/>
    </source>
</evidence>
<name>A0A194QH55_PAPXU</name>
<dbReference type="EMBL" id="KQ458859">
    <property type="protein sequence ID" value="KPJ04842.1"/>
    <property type="molecule type" value="Genomic_DNA"/>
</dbReference>
<gene>
    <name evidence="1" type="ORF">RR46_01780</name>
</gene>
<keyword evidence="2" id="KW-1185">Reference proteome</keyword>
<reference evidence="1 2" key="1">
    <citation type="journal article" date="2015" name="Nat. Commun.">
        <title>Outbred genome sequencing and CRISPR/Cas9 gene editing in butterflies.</title>
        <authorList>
            <person name="Li X."/>
            <person name="Fan D."/>
            <person name="Zhang W."/>
            <person name="Liu G."/>
            <person name="Zhang L."/>
            <person name="Zhao L."/>
            <person name="Fang X."/>
            <person name="Chen L."/>
            <person name="Dong Y."/>
            <person name="Chen Y."/>
            <person name="Ding Y."/>
            <person name="Zhao R."/>
            <person name="Feng M."/>
            <person name="Zhu Y."/>
            <person name="Feng Y."/>
            <person name="Jiang X."/>
            <person name="Zhu D."/>
            <person name="Xiang H."/>
            <person name="Feng X."/>
            <person name="Li S."/>
            <person name="Wang J."/>
            <person name="Zhang G."/>
            <person name="Kronforst M.R."/>
            <person name="Wang W."/>
        </authorList>
    </citation>
    <scope>NUCLEOTIDE SEQUENCE [LARGE SCALE GENOMIC DNA]</scope>
    <source>
        <strain evidence="1">Ya'a_city_454_Px</strain>
        <tissue evidence="1">Whole body</tissue>
    </source>
</reference>